<comment type="caution">
    <text evidence="6">The sequence shown here is derived from an EMBL/GenBank/DDBJ whole genome shotgun (WGS) entry which is preliminary data.</text>
</comment>
<name>A0A2M8ISV8_9RHOB</name>
<dbReference type="Proteomes" id="UP000231553">
    <property type="component" value="Unassembled WGS sequence"/>
</dbReference>
<reference evidence="6 7" key="1">
    <citation type="journal article" date="2018" name="Int. J. Syst. Evol. Microbiol.">
        <title>Pseudooceanicola lipolyticus sp. nov., a marine alphaproteobacterium, reclassification of Oceanicola flagellatus as Pseudooceanicola flagellatus comb. nov. and emended description of the genus Pseudooceanicola.</title>
        <authorList>
            <person name="Huang M.-M."/>
            <person name="Guo L.-L."/>
            <person name="Wu Y.-H."/>
            <person name="Lai Q.-L."/>
            <person name="Shao Z.-Z."/>
            <person name="Wang C.-S."/>
            <person name="Wu M."/>
            <person name="Xu X.-W."/>
        </authorList>
    </citation>
    <scope>NUCLEOTIDE SEQUENCE [LARGE SCALE GENOMIC DNA]</scope>
    <source>
        <strain evidence="6 7">157</strain>
    </source>
</reference>
<dbReference type="GO" id="GO:0009236">
    <property type="term" value="P:cobalamin biosynthetic process"/>
    <property type="evidence" value="ECO:0007669"/>
    <property type="project" value="UniProtKB-KW"/>
</dbReference>
<organism evidence="6 7">
    <name type="scientific">Pseudooceanicola lipolyticus</name>
    <dbReference type="NCBI Taxonomy" id="2029104"/>
    <lineage>
        <taxon>Bacteria</taxon>
        <taxon>Pseudomonadati</taxon>
        <taxon>Pseudomonadota</taxon>
        <taxon>Alphaproteobacteria</taxon>
        <taxon>Rhodobacterales</taxon>
        <taxon>Paracoccaceae</taxon>
        <taxon>Pseudooceanicola</taxon>
    </lineage>
</organism>
<dbReference type="InterPro" id="IPR029063">
    <property type="entry name" value="SAM-dependent_MTases_sf"/>
</dbReference>
<evidence type="ECO:0000256" key="4">
    <source>
        <dbReference type="ARBA" id="ARBA00022679"/>
    </source>
</evidence>
<comment type="pathway">
    <text evidence="1">Cofactor biosynthesis; adenosylcobalamin biosynthesis.</text>
</comment>
<dbReference type="SUPFAM" id="SSF53335">
    <property type="entry name" value="S-adenosyl-L-methionine-dependent methyltransferases"/>
    <property type="match status" value="1"/>
</dbReference>
<keyword evidence="4" id="KW-0808">Transferase</keyword>
<evidence type="ECO:0000256" key="1">
    <source>
        <dbReference type="ARBA" id="ARBA00004953"/>
    </source>
</evidence>
<keyword evidence="2" id="KW-0169">Cobalamin biosynthesis</keyword>
<sequence>EAEATRADRIAANAAALGVEDRLTLVRGRAPEALEGLEAPQAVFIGGGLSAALLARLGAMLAEGTRIVANAVTLESEALLTTWQADHGGTLLRIDLAEVAPLGSKRGWKAAYPITQWGGVI</sequence>
<dbReference type="AlphaFoldDB" id="A0A2M8ISV8"/>
<dbReference type="InterPro" id="IPR050714">
    <property type="entry name" value="Cobalamin_biosynth_MTase"/>
</dbReference>
<dbReference type="GO" id="GO:0008168">
    <property type="term" value="F:methyltransferase activity"/>
    <property type="evidence" value="ECO:0007669"/>
    <property type="project" value="UniProtKB-KW"/>
</dbReference>
<dbReference type="GO" id="GO:0032259">
    <property type="term" value="P:methylation"/>
    <property type="evidence" value="ECO:0007669"/>
    <property type="project" value="UniProtKB-KW"/>
</dbReference>
<keyword evidence="3" id="KW-0489">Methyltransferase</keyword>
<evidence type="ECO:0000256" key="2">
    <source>
        <dbReference type="ARBA" id="ARBA00022573"/>
    </source>
</evidence>
<gene>
    <name evidence="6" type="ORF">CVM52_26435</name>
</gene>
<evidence type="ECO:0000313" key="7">
    <source>
        <dbReference type="Proteomes" id="UP000231553"/>
    </source>
</evidence>
<feature type="non-terminal residue" evidence="6">
    <location>
        <position position="1"/>
    </location>
</feature>
<dbReference type="PANTHER" id="PTHR43182:SF1">
    <property type="entry name" value="COBALT-PRECORRIN-7 C(5)-METHYLTRANSFERASE"/>
    <property type="match status" value="1"/>
</dbReference>
<keyword evidence="7" id="KW-1185">Reference proteome</keyword>
<protein>
    <submittedName>
        <fullName evidence="6">Cobalamin biosynthesis bifunctional protein CbiET</fullName>
    </submittedName>
</protein>
<dbReference type="Gene3D" id="3.40.50.150">
    <property type="entry name" value="Vaccinia Virus protein VP39"/>
    <property type="match status" value="1"/>
</dbReference>
<evidence type="ECO:0000256" key="5">
    <source>
        <dbReference type="ARBA" id="ARBA00022691"/>
    </source>
</evidence>
<dbReference type="PANTHER" id="PTHR43182">
    <property type="entry name" value="COBALT-PRECORRIN-6B C(15)-METHYLTRANSFERASE (DECARBOXYLATING)"/>
    <property type="match status" value="1"/>
</dbReference>
<evidence type="ECO:0000256" key="3">
    <source>
        <dbReference type="ARBA" id="ARBA00022603"/>
    </source>
</evidence>
<evidence type="ECO:0000313" key="6">
    <source>
        <dbReference type="EMBL" id="PJE26565.1"/>
    </source>
</evidence>
<dbReference type="EMBL" id="PGTB01000433">
    <property type="protein sequence ID" value="PJE26565.1"/>
    <property type="molecule type" value="Genomic_DNA"/>
</dbReference>
<keyword evidence="5" id="KW-0949">S-adenosyl-L-methionine</keyword>
<proteinExistence type="predicted"/>
<accession>A0A2M8ISV8</accession>